<dbReference type="OrthoDB" id="2152248at2759"/>
<dbReference type="EMBL" id="VNKQ01000002">
    <property type="protein sequence ID" value="KAG0652792.1"/>
    <property type="molecule type" value="Genomic_DNA"/>
</dbReference>
<dbReference type="SUPFAM" id="SSF53474">
    <property type="entry name" value="alpha/beta-Hydrolases"/>
    <property type="match status" value="1"/>
</dbReference>
<dbReference type="Proteomes" id="UP000785200">
    <property type="component" value="Unassembled WGS sequence"/>
</dbReference>
<accession>A0A9P6VSH3</accession>
<keyword evidence="2" id="KW-1185">Reference proteome</keyword>
<proteinExistence type="predicted"/>
<sequence length="305" mass="34277">MEPRFSLPDSTPRSSKKELVIGGVKIYIYGLEELVRPSGVEVAVLYLAHMRTRTYLVTEAIAHEKRWKEEEGGVDCCYNGYEESWRAYGNMDLMSVISGSAQDFKLILDYLPTYLPQFTNFRNVMLGISLGAHMAYRLASLAPGQFEGYAIVVGCPTIGSLLLSRLGIESTAFNTSNAELGKVGYDELQSAMDEQQRRRWPQMIAEQISEGDRKVFEDFPTDVPVLLCSGKQDPLVPAFYTTAWLENRRRMSVSPREGDNIEFFVQDNTGHSCTKEMVSMIAAWLGNMHESQIVALAPVMTESRL</sequence>
<protein>
    <recommendedName>
        <fullName evidence="3">AB hydrolase-1 domain-containing protein</fullName>
    </recommendedName>
</protein>
<evidence type="ECO:0000313" key="2">
    <source>
        <dbReference type="Proteomes" id="UP000785200"/>
    </source>
</evidence>
<organism evidence="1 2">
    <name type="scientific">Hyphodiscus hymeniophilus</name>
    <dbReference type="NCBI Taxonomy" id="353542"/>
    <lineage>
        <taxon>Eukaryota</taxon>
        <taxon>Fungi</taxon>
        <taxon>Dikarya</taxon>
        <taxon>Ascomycota</taxon>
        <taxon>Pezizomycotina</taxon>
        <taxon>Leotiomycetes</taxon>
        <taxon>Helotiales</taxon>
        <taxon>Hyphodiscaceae</taxon>
        <taxon>Hyphodiscus</taxon>
    </lineage>
</organism>
<dbReference type="AlphaFoldDB" id="A0A9P6VSH3"/>
<evidence type="ECO:0000313" key="1">
    <source>
        <dbReference type="EMBL" id="KAG0652792.1"/>
    </source>
</evidence>
<evidence type="ECO:0008006" key="3">
    <source>
        <dbReference type="Google" id="ProtNLM"/>
    </source>
</evidence>
<name>A0A9P6VSH3_9HELO</name>
<gene>
    <name evidence="1" type="ORF">D0Z07_0055</name>
</gene>
<comment type="caution">
    <text evidence="1">The sequence shown here is derived from an EMBL/GenBank/DDBJ whole genome shotgun (WGS) entry which is preliminary data.</text>
</comment>
<reference evidence="1" key="1">
    <citation type="submission" date="2019-07" db="EMBL/GenBank/DDBJ databases">
        <title>Hyphodiscus hymeniophilus genome sequencing and assembly.</title>
        <authorList>
            <person name="Kramer G."/>
            <person name="Nodwell J."/>
        </authorList>
    </citation>
    <scope>NUCLEOTIDE SEQUENCE</scope>
    <source>
        <strain evidence="1">ATCC 34498</strain>
    </source>
</reference>
<dbReference type="Gene3D" id="3.40.50.1820">
    <property type="entry name" value="alpha/beta hydrolase"/>
    <property type="match status" value="1"/>
</dbReference>
<dbReference type="InterPro" id="IPR029058">
    <property type="entry name" value="AB_hydrolase_fold"/>
</dbReference>